<reference evidence="4 5" key="2">
    <citation type="journal article" date="2014" name="Emerg. Microbes Infect.">
        <title>Potential impact on kidney infection: a whole-genome analysis of Leptospira santarosai serovar Shermani.</title>
        <authorList>
            <person name="Chou L.F."/>
            <person name="Chen T.W."/>
            <person name="Ko Y.C."/>
            <person name="Pan M.J."/>
            <person name="Tian Y.C."/>
            <person name="Chiu C.H."/>
            <person name="Tang P."/>
            <person name="Hung C.C."/>
            <person name="Yang C.W."/>
        </authorList>
    </citation>
    <scope>NUCLEOTIDE SEQUENCE</scope>
    <source>
        <strain evidence="4 5">LT 821</strain>
    </source>
</reference>
<feature type="compositionally biased region" description="Low complexity" evidence="2">
    <location>
        <begin position="2153"/>
        <end position="2163"/>
    </location>
</feature>
<feature type="region of interest" description="Disordered" evidence="2">
    <location>
        <begin position="2121"/>
        <end position="2210"/>
    </location>
</feature>
<protein>
    <recommendedName>
        <fullName evidence="6">Peptidase M23</fullName>
    </recommendedName>
</protein>
<organism evidence="4 5">
    <name type="scientific">Leptospira santarosai serovar Shermani str. LT 821</name>
    <dbReference type="NCBI Taxonomy" id="758847"/>
    <lineage>
        <taxon>Bacteria</taxon>
        <taxon>Pseudomonadati</taxon>
        <taxon>Spirochaetota</taxon>
        <taxon>Spirochaetia</taxon>
        <taxon>Leptospirales</taxon>
        <taxon>Leptospiraceae</taxon>
        <taxon>Leptospira</taxon>
    </lineage>
</organism>
<dbReference type="KEGG" id="lst:LSS_22475"/>
<dbReference type="Gene3D" id="3.90.1720.10">
    <property type="entry name" value="endopeptidase domain like (from Nostoc punctiforme)"/>
    <property type="match status" value="1"/>
</dbReference>
<keyword evidence="3" id="KW-1133">Transmembrane helix</keyword>
<feature type="compositionally biased region" description="Low complexity" evidence="2">
    <location>
        <begin position="2189"/>
        <end position="2204"/>
    </location>
</feature>
<evidence type="ECO:0000256" key="3">
    <source>
        <dbReference type="SAM" id="Phobius"/>
    </source>
</evidence>
<sequence length="2476" mass="270465">MRQNKFTKIQFDIADDGITNRSTIGGKAWVFEPVSNTFKNRNLIGKLKTLQAASVKSLSKNFKNLIQKLRLSEFLQQTLDEETDSNRASIPKRQNLWELPQQTLGEETNSNHASIPKRQNLWELPQQTLGEETNSNHASIQKPKLWELPQQTLGEETDSNRASIRKPKLWELPQQTLGEITGIQIQKTESKGPGMDLNTLRIVNIEFEGGKRISIQNTGPVKNRFSLRTKLTSLVMLLTFAVVFVIPLTIFEELHAQSVPTLGSTKQFASDELKPYVDAAKAGSSDSGTFLNTVTNGEQVIEAAWEIGVNAEIEAILGGVTTSDSVNNVNVYKDAVRAQLELQKQQAKSRWIADVNAYVQAELQIFLAALSQNTSNNVTTSNTNAVNTINPTVQAMTTTPVSQATNPAQAAQSYYQGSQLWDTKWQDLLAKQNTWEQNSLSAIQTGILQWNQSITGLENDKLTYLNGIEQTKAQWLANKQIIQNAQTQMRSALQSTITNIRSQENQLKANASSDPGLTSVFGDMDELLNDLQDALNSNASLGTLAQTLGNFFQNQISNATTKANYWNTTKWQETYSTQVLDFKKEVGTANLSCGGGPWCNSLPAGSQTVTYGSDGNVYGWAATSGGFQNGVLVNNFDTTSVQNPSYLTYQWIAPMCQSMPFICTMNGIDPNNPPSEYINVPANNSTGYYSDGYYHIVCNGADVGGTCIGGSGGYALNGDSCGGGLFCGYSRNWHTDYNYTFSVTETFNQSQKDQIATNTKIRNAVLGNYNISFGQSSQAGNAVAGSSVALETKAWLGGSALNSSNWYGSLGLSNQVQIQTKYKYIDSAMQSNENFWTSMKTQFTSIASTFLSLVNPLKDWEARSEEYEEEYQAKLLELEQTKQTTISNYDSQIAQMKAARGAWVTEVYGYQMAGIEGSLDNVNSQYRTGQENWDNTISVFQQVELNWYLSAKDTLQQAVEAPDGETQYQTNSIPQANQLETQISNSETNTSQLYNAATGLYQTYQYAASGNVMQQVLTNQQNQTNWNQQGANLSQSIADSFGRSETYKTAELNASNRINALAQTIYGNGAYIVDNTELNQIQIQITTNGQNQTYWQNEISGTNGGFNFKGRTTTSQTKTAYYTDVRDDISIATTLQSEVVDEERGYLKTANDYFEKSEKYQELADKAKSEAKFDEAALYTGYAVREKNNALGYLKKKYYALGEEITTEVENRGLNFTKNSFLSYRDTLLNKNFQNTTQVQKQIQEGKNQVAGIIAEGESYNQIQGMIQTAQNLNHQGEENKERVERLLKESQELANRDIGGGLLDGLQEMIASIQGSLPQEVSANGVSQYIQAQEKELQEKQSKVNELLSHMNSLVTNQNDLSNLQALLQGSNQGLNFAANSAVSKYLDDYAKKLQKDNEERSANLQKTLLEVLTNGDQYKYLREAGYGFRTDGEGISAYRQIHSGEIAIDGSAMKETSYSPELEYQYIRMETKFNPGNLSVDRMNPNTTRFNAEMVLGLKGYIDDLQKNVETMFAQFSNKTEEIKEEYAQNQEIESYQKKLYEASKENYLAAFQGLHKQLGYTFGEEMVNLAGYYEKNSQYDFGKVVSQKIPNRGTAAKNTKPNYDSLPTIDSTFTGDRELKGSVSIKGIPVEVNYGTQHLIFSEEFQLEKLNYNFNLKGLGMSYLDGQLTTVDQKYAQYSERVQSDIERQAKANDAERDSKGFLFNVLNGMSGGQKVGEAIRSEVQGRVTGAIAEAVGLPSSFVGAFVGGGGMKQAIHAYERSLTTQAISQATGVPAWYLDQRIAEKEAHHAMTSSFSYNLGTTIAGGVKYAPSMLLLEALVPGLREDVNKFVEHVGEEAYKNRETIDTVVTVVATIAATVAAPVSFGGSLAIMGALAAYKTVEGAVEGGIYGALAGAATIGNAFLSTYTGGMVSYDLSYSRTEGFSASVGSGMKIVEGLGIGSTISYNEQSGFGASFGLQAGTSALSYNAGLSYSERDGISGSAGIGLGLGRNAATGSYSSTLNLGVSYNRRDGFGTSVGISRNNNVVMPGVGASISRSEYGGWGADITSNQYGQTEGAGGRPGFGGVSGGLSWSERDGFTASFNVSGTNAFSYNSQTGLSSNSDFLSQSAMNNGLSQGVAQTDEEKAHAARVEAEERARAAQNRNNQESGAAAVSAAGVLTQRRDEDGFPAHGAPGLNDPGQTLSSSGSFGPEGESSGVGRRPLSSEDKAAFWENWRGETRAQTDASLADLRRMGYDTSELEGRVQAYRNNQDSRPGSASTPQPTTHQSQGTGLYGGVVQNILNSAMSGASSLWDRITGGSSSKPVSYNDVENGKRIVSAAEDLLKQNSEKPFVYELGSTGNNGKMDCTGYIYRALNDAGMDHIPYMGGSRIQSSPLYQEIPESQRIPGDVKIVTLRNGNGEIVTGHGMIYNGGNPGKEFYEMSGGKKGGMKPSGDYMENHYRTNDDYKDGFANKGYYLETGYYRPKPKGAN</sequence>
<evidence type="ECO:0000313" key="4">
    <source>
        <dbReference type="EMBL" id="AIT10999.1"/>
    </source>
</evidence>
<feature type="compositionally biased region" description="Polar residues" evidence="2">
    <location>
        <begin position="2254"/>
        <end position="2276"/>
    </location>
</feature>
<reference evidence="4 5" key="1">
    <citation type="journal article" date="2012" name="Gene">
        <title>Sequence of Leptospira santarosai serovar Shermani genome and prediction of virulence-associated genes.</title>
        <authorList>
            <person name="Chou L.F."/>
            <person name="Chen Y.T."/>
            <person name="Lu C.W."/>
            <person name="Ko Y.C."/>
            <person name="Tang C.Y."/>
            <person name="Pan M.J."/>
            <person name="Tian Y.C."/>
            <person name="Chiu C.H."/>
            <person name="Hung C.C."/>
            <person name="Yang C.W."/>
        </authorList>
    </citation>
    <scope>NUCLEOTIDE SEQUENCE [LARGE SCALE GENOMIC DNA]</scope>
    <source>
        <strain evidence="4">LT 821</strain>
    </source>
</reference>
<accession>A0A097EST9</accession>
<dbReference type="GeneID" id="29738902"/>
<keyword evidence="1" id="KW-0175">Coiled coil</keyword>
<gene>
    <name evidence="4" type="ORF">LSS_22475</name>
</gene>
<dbReference type="NCBIfam" id="TIGR04388">
    <property type="entry name" value="Lepto_longest"/>
    <property type="match status" value="1"/>
</dbReference>
<dbReference type="EMBL" id="CP006694">
    <property type="protein sequence ID" value="AIT10999.1"/>
    <property type="molecule type" value="Genomic_DNA"/>
</dbReference>
<dbReference type="RefSeq" id="WP_053111911.1">
    <property type="nucleotide sequence ID" value="NZ_CP006694.1"/>
</dbReference>
<feature type="region of interest" description="Disordered" evidence="2">
    <location>
        <begin position="2254"/>
        <end position="2278"/>
    </location>
</feature>
<evidence type="ECO:0000256" key="1">
    <source>
        <dbReference type="SAM" id="Coils"/>
    </source>
</evidence>
<keyword evidence="3" id="KW-0472">Membrane</keyword>
<proteinExistence type="predicted"/>
<name>A0A097EST9_9LEPT</name>
<dbReference type="InterPro" id="IPR030885">
    <property type="entry name" value="Lepto_longest"/>
</dbReference>
<dbReference type="Proteomes" id="UP000035800">
    <property type="component" value="Chromosome I"/>
</dbReference>
<feature type="coiled-coil region" evidence="1">
    <location>
        <begin position="1267"/>
        <end position="1297"/>
    </location>
</feature>
<evidence type="ECO:0000256" key="2">
    <source>
        <dbReference type="SAM" id="MobiDB-lite"/>
    </source>
</evidence>
<feature type="transmembrane region" description="Helical" evidence="3">
    <location>
        <begin position="231"/>
        <end position="251"/>
    </location>
</feature>
<feature type="compositionally biased region" description="Basic and acidic residues" evidence="2">
    <location>
        <begin position="2127"/>
        <end position="2143"/>
    </location>
</feature>
<feature type="coiled-coil region" evidence="1">
    <location>
        <begin position="857"/>
        <end position="884"/>
    </location>
</feature>
<evidence type="ECO:0008006" key="6">
    <source>
        <dbReference type="Google" id="ProtNLM"/>
    </source>
</evidence>
<dbReference type="STRING" id="758847.LSS_22475"/>
<evidence type="ECO:0000313" key="5">
    <source>
        <dbReference type="Proteomes" id="UP000035800"/>
    </source>
</evidence>
<keyword evidence="3" id="KW-0812">Transmembrane</keyword>